<dbReference type="PROSITE" id="PS51257">
    <property type="entry name" value="PROKAR_LIPOPROTEIN"/>
    <property type="match status" value="1"/>
</dbReference>
<dbReference type="EMBL" id="PRDL01000001">
    <property type="protein sequence ID" value="MBE8716338.1"/>
    <property type="molecule type" value="Genomic_DNA"/>
</dbReference>
<dbReference type="RefSeq" id="WP_193907333.1">
    <property type="nucleotide sequence ID" value="NZ_PRDL01000001.1"/>
</dbReference>
<evidence type="ECO:0000256" key="11">
    <source>
        <dbReference type="ARBA" id="ARBA00023237"/>
    </source>
</evidence>
<evidence type="ECO:0000256" key="10">
    <source>
        <dbReference type="ARBA" id="ARBA00023186"/>
    </source>
</evidence>
<protein>
    <recommendedName>
        <fullName evidence="4 13">Outer-membrane lipoprotein LolB</fullName>
    </recommendedName>
</protein>
<evidence type="ECO:0000256" key="1">
    <source>
        <dbReference type="ARBA" id="ARBA00004459"/>
    </source>
</evidence>
<evidence type="ECO:0000313" key="16">
    <source>
        <dbReference type="Proteomes" id="UP000652567"/>
    </source>
</evidence>
<name>A0A928YUS3_9GAMM</name>
<keyword evidence="11 13" id="KW-0998">Cell outer membrane</keyword>
<proteinExistence type="inferred from homology"/>
<gene>
    <name evidence="13 15" type="primary">lolB</name>
    <name evidence="15" type="ORF">C4F51_03960</name>
</gene>
<dbReference type="CDD" id="cd16326">
    <property type="entry name" value="LolB"/>
    <property type="match status" value="1"/>
</dbReference>
<evidence type="ECO:0000256" key="5">
    <source>
        <dbReference type="ARBA" id="ARBA00022448"/>
    </source>
</evidence>
<keyword evidence="5 13" id="KW-0813">Transport</keyword>
<comment type="function">
    <text evidence="13">Plays a critical role in the incorporation of lipoproteins in the outer membrane after they are released by the LolA protein.</text>
</comment>
<evidence type="ECO:0000256" key="3">
    <source>
        <dbReference type="ARBA" id="ARBA00011245"/>
    </source>
</evidence>
<dbReference type="GO" id="GO:0015031">
    <property type="term" value="P:protein transport"/>
    <property type="evidence" value="ECO:0007669"/>
    <property type="project" value="UniProtKB-KW"/>
</dbReference>
<dbReference type="InterPro" id="IPR029046">
    <property type="entry name" value="LolA/LolB/LppX"/>
</dbReference>
<evidence type="ECO:0000256" key="4">
    <source>
        <dbReference type="ARBA" id="ARBA00016202"/>
    </source>
</evidence>
<comment type="subunit">
    <text evidence="3 13">Monomer.</text>
</comment>
<evidence type="ECO:0000256" key="13">
    <source>
        <dbReference type="HAMAP-Rule" id="MF_00233"/>
    </source>
</evidence>
<feature type="chain" id="PRO_5037366745" description="Outer-membrane lipoprotein LolB" evidence="14">
    <location>
        <begin position="30"/>
        <end position="213"/>
    </location>
</feature>
<keyword evidence="16" id="KW-1185">Reference proteome</keyword>
<accession>A0A928YUS3</accession>
<organism evidence="15 16">
    <name type="scientific">Cellvibrio polysaccharolyticus</name>
    <dbReference type="NCBI Taxonomy" id="2082724"/>
    <lineage>
        <taxon>Bacteria</taxon>
        <taxon>Pseudomonadati</taxon>
        <taxon>Pseudomonadota</taxon>
        <taxon>Gammaproteobacteria</taxon>
        <taxon>Cellvibrionales</taxon>
        <taxon>Cellvibrionaceae</taxon>
        <taxon>Cellvibrio</taxon>
    </lineage>
</organism>
<keyword evidence="7 13" id="KW-0653">Protein transport</keyword>
<dbReference type="GO" id="GO:0044874">
    <property type="term" value="P:lipoprotein localization to outer membrane"/>
    <property type="evidence" value="ECO:0007669"/>
    <property type="project" value="UniProtKB-UniRule"/>
</dbReference>
<evidence type="ECO:0000256" key="8">
    <source>
        <dbReference type="ARBA" id="ARBA00023136"/>
    </source>
</evidence>
<evidence type="ECO:0000256" key="14">
    <source>
        <dbReference type="SAM" id="SignalP"/>
    </source>
</evidence>
<evidence type="ECO:0000256" key="7">
    <source>
        <dbReference type="ARBA" id="ARBA00022927"/>
    </source>
</evidence>
<keyword evidence="6 13" id="KW-0732">Signal</keyword>
<dbReference type="InterPro" id="IPR004565">
    <property type="entry name" value="OM_lipoprot_LolB"/>
</dbReference>
<reference evidence="15" key="1">
    <citation type="submission" date="2018-07" db="EMBL/GenBank/DDBJ databases">
        <title>Genome assembly of strain Ka43.</title>
        <authorList>
            <person name="Kukolya J."/>
            <person name="Nagy I."/>
            <person name="Horvath B."/>
            <person name="Toth A."/>
        </authorList>
    </citation>
    <scope>NUCLEOTIDE SEQUENCE</scope>
    <source>
        <strain evidence="15">KB43</strain>
    </source>
</reference>
<comment type="subcellular location">
    <subcellularLocation>
        <location evidence="1 13">Cell outer membrane</location>
        <topology evidence="1 13">Lipid-anchor</topology>
    </subcellularLocation>
</comment>
<evidence type="ECO:0000256" key="9">
    <source>
        <dbReference type="ARBA" id="ARBA00023139"/>
    </source>
</evidence>
<dbReference type="Proteomes" id="UP000652567">
    <property type="component" value="Unassembled WGS sequence"/>
</dbReference>
<dbReference type="AlphaFoldDB" id="A0A928YUS3"/>
<evidence type="ECO:0000256" key="2">
    <source>
        <dbReference type="ARBA" id="ARBA00009696"/>
    </source>
</evidence>
<comment type="similarity">
    <text evidence="2 13">Belongs to the LolB family.</text>
</comment>
<keyword evidence="9 13" id="KW-0564">Palmitate</keyword>
<sequence>MMLQRFIAARFRPLILLCGLLLLSGCAHQGAPLPDQNWQERYDELADLQHWQLTGKLGIRIPGDNGSASMNWQQRFQEYDIDLSGPMGSNRFSIKGRDGEVTLLQAGFEPQIANSAEELILANTGWTIPVAQLAWWVRALPAPDEPVSRLQRDEQRQLVELEQAGWIIQYSNYRAVIRPDQNGAVALPGRVIASWGDIRLTLVIRDWQLGERN</sequence>
<dbReference type="Pfam" id="PF03550">
    <property type="entry name" value="LolB"/>
    <property type="match status" value="1"/>
</dbReference>
<evidence type="ECO:0000256" key="6">
    <source>
        <dbReference type="ARBA" id="ARBA00022729"/>
    </source>
</evidence>
<dbReference type="GO" id="GO:0009279">
    <property type="term" value="C:cell outer membrane"/>
    <property type="evidence" value="ECO:0007669"/>
    <property type="project" value="UniProtKB-SubCell"/>
</dbReference>
<feature type="signal peptide" evidence="14">
    <location>
        <begin position="1"/>
        <end position="29"/>
    </location>
</feature>
<keyword evidence="10 13" id="KW-0143">Chaperone</keyword>
<dbReference type="HAMAP" id="MF_00233">
    <property type="entry name" value="LolB"/>
    <property type="match status" value="1"/>
</dbReference>
<evidence type="ECO:0000256" key="12">
    <source>
        <dbReference type="ARBA" id="ARBA00023288"/>
    </source>
</evidence>
<keyword evidence="12 13" id="KW-0449">Lipoprotein</keyword>
<dbReference type="Gene3D" id="2.50.20.10">
    <property type="entry name" value="Lipoprotein localisation LolA/LolB/LppX"/>
    <property type="match status" value="1"/>
</dbReference>
<keyword evidence="8 13" id="KW-0472">Membrane</keyword>
<dbReference type="NCBIfam" id="TIGR00548">
    <property type="entry name" value="lolB"/>
    <property type="match status" value="1"/>
</dbReference>
<dbReference type="SUPFAM" id="SSF89392">
    <property type="entry name" value="Prokaryotic lipoproteins and lipoprotein localization factors"/>
    <property type="match status" value="1"/>
</dbReference>
<evidence type="ECO:0000313" key="15">
    <source>
        <dbReference type="EMBL" id="MBE8716338.1"/>
    </source>
</evidence>
<comment type="caution">
    <text evidence="15">The sequence shown here is derived from an EMBL/GenBank/DDBJ whole genome shotgun (WGS) entry which is preliminary data.</text>
</comment>